<dbReference type="InterPro" id="IPR015424">
    <property type="entry name" value="PyrdxlP-dep_Trfase"/>
</dbReference>
<keyword evidence="3" id="KW-0808">Transferase</keyword>
<dbReference type="PANTHER" id="PTHR43586">
    <property type="entry name" value="CYSTEINE DESULFURASE"/>
    <property type="match status" value="1"/>
</dbReference>
<comment type="caution">
    <text evidence="3">The sequence shown here is derived from an EMBL/GenBank/DDBJ whole genome shotgun (WGS) entry which is preliminary data.</text>
</comment>
<dbReference type="SUPFAM" id="SSF53383">
    <property type="entry name" value="PLP-dependent transferases"/>
    <property type="match status" value="1"/>
</dbReference>
<evidence type="ECO:0000259" key="2">
    <source>
        <dbReference type="Pfam" id="PF00266"/>
    </source>
</evidence>
<organism evidence="3 4">
    <name type="scientific">Chitinophaga flava</name>
    <dbReference type="NCBI Taxonomy" id="2259036"/>
    <lineage>
        <taxon>Bacteria</taxon>
        <taxon>Pseudomonadati</taxon>
        <taxon>Bacteroidota</taxon>
        <taxon>Chitinophagia</taxon>
        <taxon>Chitinophagales</taxon>
        <taxon>Chitinophagaceae</taxon>
        <taxon>Chitinophaga</taxon>
    </lineage>
</organism>
<dbReference type="Gene3D" id="3.90.1150.10">
    <property type="entry name" value="Aspartate Aminotransferase, domain 1"/>
    <property type="match status" value="1"/>
</dbReference>
<keyword evidence="3" id="KW-0032">Aminotransferase</keyword>
<reference evidence="3 4" key="1">
    <citation type="submission" date="2018-05" db="EMBL/GenBank/DDBJ databases">
        <title>Chitinophaga sp. K3CV102501T nov., isolated from isolated from a monsoon evergreen broad-leaved forest soil.</title>
        <authorList>
            <person name="Lv Y."/>
        </authorList>
    </citation>
    <scope>NUCLEOTIDE SEQUENCE [LARGE SCALE GENOMIC DNA]</scope>
    <source>
        <strain evidence="3 4">GDMCC 1.1325</strain>
    </source>
</reference>
<dbReference type="PANTHER" id="PTHR43586:SF24">
    <property type="entry name" value="BLR4730 PROTEIN"/>
    <property type="match status" value="1"/>
</dbReference>
<accession>A0A365XQ83</accession>
<dbReference type="InterPro" id="IPR015422">
    <property type="entry name" value="PyrdxlP-dep_Trfase_small"/>
</dbReference>
<dbReference type="Proteomes" id="UP000253410">
    <property type="component" value="Unassembled WGS sequence"/>
</dbReference>
<protein>
    <submittedName>
        <fullName evidence="3">Aminotransferase</fullName>
    </submittedName>
</protein>
<dbReference type="GO" id="GO:0008483">
    <property type="term" value="F:transaminase activity"/>
    <property type="evidence" value="ECO:0007669"/>
    <property type="project" value="UniProtKB-KW"/>
</dbReference>
<evidence type="ECO:0000313" key="3">
    <source>
        <dbReference type="EMBL" id="RBL88512.1"/>
    </source>
</evidence>
<evidence type="ECO:0000313" key="4">
    <source>
        <dbReference type="Proteomes" id="UP000253410"/>
    </source>
</evidence>
<dbReference type="InterPro" id="IPR000192">
    <property type="entry name" value="Aminotrans_V_dom"/>
</dbReference>
<dbReference type="OrthoDB" id="513408at2"/>
<dbReference type="RefSeq" id="WP_113617253.1">
    <property type="nucleotide sequence ID" value="NZ_QFFJ01000002.1"/>
</dbReference>
<name>A0A365XQ83_9BACT</name>
<dbReference type="Gene3D" id="3.40.640.10">
    <property type="entry name" value="Type I PLP-dependent aspartate aminotransferase-like (Major domain)"/>
    <property type="match status" value="1"/>
</dbReference>
<proteinExistence type="predicted"/>
<gene>
    <name evidence="3" type="ORF">DF182_18200</name>
</gene>
<evidence type="ECO:0000256" key="1">
    <source>
        <dbReference type="ARBA" id="ARBA00022898"/>
    </source>
</evidence>
<keyword evidence="1" id="KW-0663">Pyridoxal phosphate</keyword>
<dbReference type="AlphaFoldDB" id="A0A365XQ83"/>
<feature type="domain" description="Aminotransferase class V" evidence="2">
    <location>
        <begin position="38"/>
        <end position="407"/>
    </location>
</feature>
<dbReference type="InterPro" id="IPR015421">
    <property type="entry name" value="PyrdxlP-dep_Trfase_major"/>
</dbReference>
<dbReference type="EMBL" id="QFFJ01000002">
    <property type="protein sequence ID" value="RBL88512.1"/>
    <property type="molecule type" value="Genomic_DNA"/>
</dbReference>
<sequence length="416" mass="46429">MIVSDNQILLPTGSVFTEAEVKQFRNETTGTKNVIHLNNAGAGLMPDVVTQAQLDHIKLESEIGGYEASALRSAVIKAFYEQAALLFNCKPANIAFTASATDSYTRALSSVPFKAGDVILTDCDDFVSNQIQFLSLQKRLGVKIIHINNAAIGGVDLNDLKDKLYKHLPKLLAITHIPTNSGLVQPVNEIANIYEEYLNIYPDKTWYILDACQSAGQMKLDVQKLKCDFLSVTCRKFLRGPRGTGALYISDKALHTGLEPLFIDMRGAEWTTKDTYKQQPDAKRYEDWEFAYSTVIGTKAAIEYCRTIGEEKIWQQVKLLSGIIREKLAAIDRISVLDKGPEQGGLVTFNVKDSGPVHIVNELLKRKINVVASYRAFGIIDFDEKGVEWAVRASPHYYNTLDEIDAFIESVKEIIR</sequence>
<dbReference type="Pfam" id="PF00266">
    <property type="entry name" value="Aminotran_5"/>
    <property type="match status" value="1"/>
</dbReference>
<keyword evidence="4" id="KW-1185">Reference proteome</keyword>